<dbReference type="GO" id="GO:0008270">
    <property type="term" value="F:zinc ion binding"/>
    <property type="evidence" value="ECO:0007669"/>
    <property type="project" value="UniProtKB-KW"/>
</dbReference>
<name>A0AAV2SZM6_CALDB</name>
<keyword evidence="3" id="KW-0677">Repeat</keyword>
<dbReference type="SUPFAM" id="SSF57667">
    <property type="entry name" value="beta-beta-alpha zinc fingers"/>
    <property type="match status" value="2"/>
</dbReference>
<evidence type="ECO:0000256" key="1">
    <source>
        <dbReference type="ARBA" id="ARBA00004123"/>
    </source>
</evidence>
<evidence type="ECO:0000256" key="5">
    <source>
        <dbReference type="ARBA" id="ARBA00022833"/>
    </source>
</evidence>
<feature type="compositionally biased region" description="Basic residues" evidence="8">
    <location>
        <begin position="260"/>
        <end position="269"/>
    </location>
</feature>
<sequence>MSSISGTSEPYIPPAGDWKYVELFPGATRPPGNFDTVDASDRDYGSLFRDDDRGKSSLTDSEFLSLIIDHLESCDSSCLTKDGCLLNGSKGSRSENARRSCPECKFIASPESLWNHFESAHAGEGCFPCTCGDSFVRMPDFLRHYIQCPVAATNLQDPTDDETPQKRVKLSPSPTNAADSLDESIGNSGSPPELYHSYRHPSVSPVAGPSEDKPYGCPKCFKGFKRKSLLDQHMHLHYPPRYKCRWCGNVYRWPPVYYHHKQKRKKRPNHNGSDTASLNDYKPGSEDSSFKVGDTAVSNEQVAIAQRTLVQFMNFHGIPFPPPNGTPDSSSVPAPNGNRPACPFTCLCTEVSSTLTLYLEHMRTCPSILSASSVFENFIPQVLFNSPNLGLDLSTQSISSKTEDRSAYVAEGLSPYKDPPIHQSPGVNGIFTCTICGKDFNSKLSSKQHVDGKHRPEGKYLCPTCGKRYRWGASFHYHKKTCIAPETTEFIASQTSELLTSRT</sequence>
<evidence type="ECO:0000256" key="3">
    <source>
        <dbReference type="ARBA" id="ARBA00022737"/>
    </source>
</evidence>
<evidence type="ECO:0000313" key="10">
    <source>
        <dbReference type="EMBL" id="CAL5129558.1"/>
    </source>
</evidence>
<feature type="domain" description="C2H2-type" evidence="9">
    <location>
        <begin position="215"/>
        <end position="242"/>
    </location>
</feature>
<keyword evidence="2" id="KW-0479">Metal-binding</keyword>
<feature type="domain" description="C2H2-type" evidence="9">
    <location>
        <begin position="431"/>
        <end position="459"/>
    </location>
</feature>
<dbReference type="GO" id="GO:0000981">
    <property type="term" value="F:DNA-binding transcription factor activity, RNA polymerase II-specific"/>
    <property type="evidence" value="ECO:0007669"/>
    <property type="project" value="TreeGrafter"/>
</dbReference>
<organism evidence="10 11">
    <name type="scientific">Calicophoron daubneyi</name>
    <name type="common">Rumen fluke</name>
    <name type="synonym">Paramphistomum daubneyi</name>
    <dbReference type="NCBI Taxonomy" id="300641"/>
    <lineage>
        <taxon>Eukaryota</taxon>
        <taxon>Metazoa</taxon>
        <taxon>Spiralia</taxon>
        <taxon>Lophotrochozoa</taxon>
        <taxon>Platyhelminthes</taxon>
        <taxon>Trematoda</taxon>
        <taxon>Digenea</taxon>
        <taxon>Plagiorchiida</taxon>
        <taxon>Pronocephalata</taxon>
        <taxon>Paramphistomoidea</taxon>
        <taxon>Paramphistomidae</taxon>
        <taxon>Calicophoron</taxon>
    </lineage>
</organism>
<evidence type="ECO:0000259" key="9">
    <source>
        <dbReference type="PROSITE" id="PS50157"/>
    </source>
</evidence>
<dbReference type="InterPro" id="IPR050527">
    <property type="entry name" value="Snail/Krueppel_Znf"/>
</dbReference>
<evidence type="ECO:0000256" key="4">
    <source>
        <dbReference type="ARBA" id="ARBA00022771"/>
    </source>
</evidence>
<evidence type="ECO:0000256" key="8">
    <source>
        <dbReference type="SAM" id="MobiDB-lite"/>
    </source>
</evidence>
<dbReference type="PROSITE" id="PS00028">
    <property type="entry name" value="ZINC_FINGER_C2H2_1"/>
    <property type="match status" value="2"/>
</dbReference>
<dbReference type="PROSITE" id="PS50157">
    <property type="entry name" value="ZINC_FINGER_C2H2_2"/>
    <property type="match status" value="2"/>
</dbReference>
<evidence type="ECO:0000256" key="7">
    <source>
        <dbReference type="PROSITE-ProRule" id="PRU00042"/>
    </source>
</evidence>
<dbReference type="Proteomes" id="UP001497525">
    <property type="component" value="Unassembled WGS sequence"/>
</dbReference>
<dbReference type="AlphaFoldDB" id="A0AAV2SZM6"/>
<dbReference type="InterPro" id="IPR013087">
    <property type="entry name" value="Znf_C2H2_type"/>
</dbReference>
<dbReference type="SMART" id="SM00355">
    <property type="entry name" value="ZnF_C2H2"/>
    <property type="match status" value="5"/>
</dbReference>
<evidence type="ECO:0000256" key="2">
    <source>
        <dbReference type="ARBA" id="ARBA00022723"/>
    </source>
</evidence>
<evidence type="ECO:0000313" key="11">
    <source>
        <dbReference type="Proteomes" id="UP001497525"/>
    </source>
</evidence>
<evidence type="ECO:0000256" key="6">
    <source>
        <dbReference type="ARBA" id="ARBA00023242"/>
    </source>
</evidence>
<dbReference type="EMBL" id="CAXLJL010000002">
    <property type="protein sequence ID" value="CAL5129558.1"/>
    <property type="molecule type" value="Genomic_DNA"/>
</dbReference>
<keyword evidence="5" id="KW-0862">Zinc</keyword>
<dbReference type="PANTHER" id="PTHR24388">
    <property type="entry name" value="ZINC FINGER PROTEIN"/>
    <property type="match status" value="1"/>
</dbReference>
<keyword evidence="4 7" id="KW-0863">Zinc-finger</keyword>
<accession>A0AAV2SZM6</accession>
<gene>
    <name evidence="10" type="ORF">CDAUBV1_LOCUS603</name>
</gene>
<comment type="caution">
    <text evidence="10">The sequence shown here is derived from an EMBL/GenBank/DDBJ whole genome shotgun (WGS) entry which is preliminary data.</text>
</comment>
<dbReference type="GO" id="GO:0005634">
    <property type="term" value="C:nucleus"/>
    <property type="evidence" value="ECO:0007669"/>
    <property type="project" value="UniProtKB-SubCell"/>
</dbReference>
<dbReference type="Gene3D" id="3.30.160.60">
    <property type="entry name" value="Classic Zinc Finger"/>
    <property type="match status" value="2"/>
</dbReference>
<dbReference type="InterPro" id="IPR036236">
    <property type="entry name" value="Znf_C2H2_sf"/>
</dbReference>
<reference evidence="10" key="1">
    <citation type="submission" date="2024-06" db="EMBL/GenBank/DDBJ databases">
        <authorList>
            <person name="Liu X."/>
            <person name="Lenzi L."/>
            <person name="Haldenby T S."/>
            <person name="Uol C."/>
        </authorList>
    </citation>
    <scope>NUCLEOTIDE SEQUENCE</scope>
</reference>
<dbReference type="PANTHER" id="PTHR24388:SF54">
    <property type="entry name" value="PROTEIN ESCARGOT"/>
    <property type="match status" value="1"/>
</dbReference>
<feature type="region of interest" description="Disordered" evidence="8">
    <location>
        <begin position="260"/>
        <end position="287"/>
    </location>
</feature>
<dbReference type="GO" id="GO:0000978">
    <property type="term" value="F:RNA polymerase II cis-regulatory region sequence-specific DNA binding"/>
    <property type="evidence" value="ECO:0007669"/>
    <property type="project" value="TreeGrafter"/>
</dbReference>
<keyword evidence="6" id="KW-0539">Nucleus</keyword>
<protein>
    <recommendedName>
        <fullName evidence="9">C2H2-type domain-containing protein</fullName>
    </recommendedName>
</protein>
<comment type="subcellular location">
    <subcellularLocation>
        <location evidence="1">Nucleus</location>
    </subcellularLocation>
</comment>
<feature type="region of interest" description="Disordered" evidence="8">
    <location>
        <begin position="154"/>
        <end position="210"/>
    </location>
</feature>
<proteinExistence type="predicted"/>